<dbReference type="Proteomes" id="UP000053593">
    <property type="component" value="Unassembled WGS sequence"/>
</dbReference>
<dbReference type="EMBL" id="KN834847">
    <property type="protein sequence ID" value="KIK52188.1"/>
    <property type="molecule type" value="Genomic_DNA"/>
</dbReference>
<organism evidence="2 3">
    <name type="scientific">Collybiopsis luxurians FD-317 M1</name>
    <dbReference type="NCBI Taxonomy" id="944289"/>
    <lineage>
        <taxon>Eukaryota</taxon>
        <taxon>Fungi</taxon>
        <taxon>Dikarya</taxon>
        <taxon>Basidiomycota</taxon>
        <taxon>Agaricomycotina</taxon>
        <taxon>Agaricomycetes</taxon>
        <taxon>Agaricomycetidae</taxon>
        <taxon>Agaricales</taxon>
        <taxon>Marasmiineae</taxon>
        <taxon>Omphalotaceae</taxon>
        <taxon>Collybiopsis</taxon>
        <taxon>Collybiopsis luxurians</taxon>
    </lineage>
</organism>
<name>A0A0D0CBE0_9AGAR</name>
<dbReference type="HOGENOM" id="CLU_021108_6_1_1"/>
<keyword evidence="3" id="KW-1185">Reference proteome</keyword>
<protein>
    <submittedName>
        <fullName evidence="2">Uncharacterized protein</fullName>
    </submittedName>
</protein>
<feature type="region of interest" description="Disordered" evidence="1">
    <location>
        <begin position="413"/>
        <end position="442"/>
    </location>
</feature>
<evidence type="ECO:0000313" key="2">
    <source>
        <dbReference type="EMBL" id="KIK52188.1"/>
    </source>
</evidence>
<dbReference type="OrthoDB" id="3222453at2759"/>
<proteinExistence type="predicted"/>
<sequence length="442" mass="49877">MTSVAGDFDSSNEIEDYVRLLLTQKKGYPLWNPRPGDWLPPVYKEAGVRIGDVGIVTEFGEFDYLFNVCLPPDDPVNAGRVPENFKHIEGIDICDVSWSTQEYGPGAYVASKASPFNRARLEGLRIPGVPEEIGTGISWRSSITRGALLILPEGGKSENYPHLSKFYQLAAECAHSWYDFVNGPLARGVRNNSIYLVTGCDKARAWGVASFTDAPADSVSLDFVPRLTQNGAREYWFRNCDFAASSSGTSHDTNPAGCVFLRGFKVAVRSSQFTRRQSNFQVAYISKLEADELPPTRVESPPTMWQWLSHYMGLTIFSRMFSERRNFISASSDHDEYDSTKYQIYHPSDVINKCILNKYKEVDIAITHDNEWAFVIETDDVNMPEDKELFHRMHEFLKFSKSGQHTFAYFELPPQPNHSSEGERAVEPYNNFSTDSEGTSVP</sequence>
<evidence type="ECO:0000313" key="3">
    <source>
        <dbReference type="Proteomes" id="UP000053593"/>
    </source>
</evidence>
<dbReference type="AlphaFoldDB" id="A0A0D0CBE0"/>
<evidence type="ECO:0000256" key="1">
    <source>
        <dbReference type="SAM" id="MobiDB-lite"/>
    </source>
</evidence>
<feature type="compositionally biased region" description="Polar residues" evidence="1">
    <location>
        <begin position="430"/>
        <end position="442"/>
    </location>
</feature>
<reference evidence="2 3" key="1">
    <citation type="submission" date="2014-04" db="EMBL/GenBank/DDBJ databases">
        <title>Evolutionary Origins and Diversification of the Mycorrhizal Mutualists.</title>
        <authorList>
            <consortium name="DOE Joint Genome Institute"/>
            <consortium name="Mycorrhizal Genomics Consortium"/>
            <person name="Kohler A."/>
            <person name="Kuo A."/>
            <person name="Nagy L.G."/>
            <person name="Floudas D."/>
            <person name="Copeland A."/>
            <person name="Barry K.W."/>
            <person name="Cichocki N."/>
            <person name="Veneault-Fourrey C."/>
            <person name="LaButti K."/>
            <person name="Lindquist E.A."/>
            <person name="Lipzen A."/>
            <person name="Lundell T."/>
            <person name="Morin E."/>
            <person name="Murat C."/>
            <person name="Riley R."/>
            <person name="Ohm R."/>
            <person name="Sun H."/>
            <person name="Tunlid A."/>
            <person name="Henrissat B."/>
            <person name="Grigoriev I.V."/>
            <person name="Hibbett D.S."/>
            <person name="Martin F."/>
        </authorList>
    </citation>
    <scope>NUCLEOTIDE SEQUENCE [LARGE SCALE GENOMIC DNA]</scope>
    <source>
        <strain evidence="2 3">FD-317 M1</strain>
    </source>
</reference>
<gene>
    <name evidence="2" type="ORF">GYMLUDRAFT_50052</name>
</gene>
<accession>A0A0D0CBE0</accession>